<dbReference type="Proteomes" id="UP000728032">
    <property type="component" value="Unassembled WGS sequence"/>
</dbReference>
<organism evidence="5">
    <name type="scientific">Oppiella nova</name>
    <dbReference type="NCBI Taxonomy" id="334625"/>
    <lineage>
        <taxon>Eukaryota</taxon>
        <taxon>Metazoa</taxon>
        <taxon>Ecdysozoa</taxon>
        <taxon>Arthropoda</taxon>
        <taxon>Chelicerata</taxon>
        <taxon>Arachnida</taxon>
        <taxon>Acari</taxon>
        <taxon>Acariformes</taxon>
        <taxon>Sarcoptiformes</taxon>
        <taxon>Oribatida</taxon>
        <taxon>Brachypylina</taxon>
        <taxon>Oppioidea</taxon>
        <taxon>Oppiidae</taxon>
        <taxon>Oppiella</taxon>
    </lineage>
</organism>
<dbReference type="InterPro" id="IPR004088">
    <property type="entry name" value="KH_dom_type_1"/>
</dbReference>
<keyword evidence="1" id="KW-0677">Repeat</keyword>
<evidence type="ECO:0000259" key="4">
    <source>
        <dbReference type="SMART" id="SM00322"/>
    </source>
</evidence>
<dbReference type="GO" id="GO:0003723">
    <property type="term" value="F:RNA binding"/>
    <property type="evidence" value="ECO:0007669"/>
    <property type="project" value="UniProtKB-UniRule"/>
</dbReference>
<dbReference type="PANTHER" id="PTHR10288">
    <property type="entry name" value="KH DOMAIN CONTAINING RNA BINDING PROTEIN"/>
    <property type="match status" value="1"/>
</dbReference>
<feature type="non-terminal residue" evidence="5">
    <location>
        <position position="1"/>
    </location>
</feature>
<dbReference type="Gene3D" id="2.40.50.90">
    <property type="match status" value="1"/>
</dbReference>
<protein>
    <recommendedName>
        <fullName evidence="4">K Homology domain-containing protein</fullName>
    </recommendedName>
</protein>
<keyword evidence="3" id="KW-1133">Transmembrane helix</keyword>
<keyword evidence="6" id="KW-1185">Reference proteome</keyword>
<sequence>MDTIGKKLLLSAGIGLGVAVSSVSLYLLLKPEDEEELVLKECDKRKVRQSTQSVLTVRVPKTCVGAVIGRGGEHIKQIQSDTNTKIQFDDQNAGSGDNGVQESRVLVIRGSPESTIKAETMINDVIRHQSLVTTKTFNVETTSVGAIIGRNGQTIRGLCDKSGAKIKVDSKSKKTNAIMTSVTIIGTDEQIQEAVLLINKEITQNDKFLHNRHQSSAQKQIPNYKVLAIEGEAKDGSLDLDNYYAKLEPINEYQLVEVFVSSVKSPDQFYVQIAGLGAQELDHFMEESTDFYENDDNRISFKPLSVKVGDIVAVPYAG</sequence>
<keyword evidence="2" id="KW-0694">RNA-binding</keyword>
<dbReference type="SMART" id="SM00322">
    <property type="entry name" value="KH"/>
    <property type="match status" value="2"/>
</dbReference>
<evidence type="ECO:0000256" key="2">
    <source>
        <dbReference type="PROSITE-ProRule" id="PRU00117"/>
    </source>
</evidence>
<evidence type="ECO:0000313" key="5">
    <source>
        <dbReference type="EMBL" id="CAD7661398.1"/>
    </source>
</evidence>
<name>A0A7R9QWU4_9ACAR</name>
<feature type="transmembrane region" description="Helical" evidence="3">
    <location>
        <begin position="7"/>
        <end position="29"/>
    </location>
</feature>
<feature type="domain" description="K Homology" evidence="4">
    <location>
        <begin position="51"/>
        <end position="127"/>
    </location>
</feature>
<proteinExistence type="predicted"/>
<feature type="domain" description="K Homology" evidence="4">
    <location>
        <begin position="131"/>
        <end position="203"/>
    </location>
</feature>
<dbReference type="OrthoDB" id="9995375at2759"/>
<gene>
    <name evidence="5" type="ORF">ONB1V03_LOCUS17959</name>
</gene>
<dbReference type="AlphaFoldDB" id="A0A7R9QWU4"/>
<evidence type="ECO:0000313" key="6">
    <source>
        <dbReference type="Proteomes" id="UP000728032"/>
    </source>
</evidence>
<dbReference type="EMBL" id="OC938343">
    <property type="protein sequence ID" value="CAD7661398.1"/>
    <property type="molecule type" value="Genomic_DNA"/>
</dbReference>
<evidence type="ECO:0000256" key="3">
    <source>
        <dbReference type="SAM" id="Phobius"/>
    </source>
</evidence>
<dbReference type="InterPro" id="IPR036612">
    <property type="entry name" value="KH_dom_type_1_sf"/>
</dbReference>
<keyword evidence="3" id="KW-0472">Membrane</keyword>
<dbReference type="SUPFAM" id="SSF54791">
    <property type="entry name" value="Eukaryotic type KH-domain (KH-domain type I)"/>
    <property type="match status" value="2"/>
</dbReference>
<dbReference type="GO" id="GO:0010468">
    <property type="term" value="P:regulation of gene expression"/>
    <property type="evidence" value="ECO:0007669"/>
    <property type="project" value="UniProtKB-ARBA"/>
</dbReference>
<dbReference type="InterPro" id="IPR004087">
    <property type="entry name" value="KH_dom"/>
</dbReference>
<evidence type="ECO:0000256" key="1">
    <source>
        <dbReference type="ARBA" id="ARBA00022737"/>
    </source>
</evidence>
<dbReference type="EMBL" id="CAJPVJ010023518">
    <property type="protein sequence ID" value="CAG2178534.1"/>
    <property type="molecule type" value="Genomic_DNA"/>
</dbReference>
<dbReference type="Gene3D" id="3.30.1370.10">
    <property type="entry name" value="K Homology domain, type 1"/>
    <property type="match status" value="2"/>
</dbReference>
<accession>A0A7R9QWU4</accession>
<dbReference type="Pfam" id="PF00013">
    <property type="entry name" value="KH_1"/>
    <property type="match status" value="2"/>
</dbReference>
<dbReference type="PROSITE" id="PS50084">
    <property type="entry name" value="KH_TYPE_1"/>
    <property type="match status" value="2"/>
</dbReference>
<reference evidence="5" key="1">
    <citation type="submission" date="2020-11" db="EMBL/GenBank/DDBJ databases">
        <authorList>
            <person name="Tran Van P."/>
        </authorList>
    </citation>
    <scope>NUCLEOTIDE SEQUENCE</scope>
</reference>
<keyword evidence="3" id="KW-0812">Transmembrane</keyword>
<dbReference type="InterPro" id="IPR035437">
    <property type="entry name" value="SNase_OB-fold_sf"/>
</dbReference>